<organism evidence="1">
    <name type="scientific">Staphylococcus aureus</name>
    <dbReference type="NCBI Taxonomy" id="1280"/>
    <lineage>
        <taxon>Bacteria</taxon>
        <taxon>Bacillati</taxon>
        <taxon>Bacillota</taxon>
        <taxon>Bacilli</taxon>
        <taxon>Bacillales</taxon>
        <taxon>Staphylococcaceae</taxon>
        <taxon>Staphylococcus</taxon>
    </lineage>
</organism>
<reference evidence="1" key="1">
    <citation type="submission" date="2018-12" db="EMBL/GenBank/DDBJ databases">
        <authorList>
            <consortium name="Pathogen Informatics"/>
        </authorList>
    </citation>
    <scope>NUCLEOTIDE SEQUENCE</scope>
    <source>
        <strain evidence="1">NCTC8317</strain>
    </source>
</reference>
<protein>
    <submittedName>
        <fullName evidence="1">Gram-positive signal peptide, ysirk family protein</fullName>
    </submittedName>
</protein>
<sequence>MKSLIFKTKVTSLEDIDKAETKYDHAKVKEVNVLKDVNEELHVDEIYGSLYHTKQGKGILDKQGTKEITGKTKFANAVVKVYSELGEAQLFPDIQVDENGKFSFDAEKAGFRLQNGETLNFAVVKPITGDLLHQGFVSKYIDVYESPEEKKEREFEEKLENTPAYHKLHGDKIVGYDVQGNPSTWFYPLGEKKVERKAPKLEK</sequence>
<accession>A0AB74PYM3</accession>
<evidence type="ECO:0000313" key="1">
    <source>
        <dbReference type="EMBL" id="VDY47385.1"/>
    </source>
</evidence>
<dbReference type="Proteomes" id="UP000280323">
    <property type="component" value="Chromosome"/>
</dbReference>
<proteinExistence type="predicted"/>
<dbReference type="AlphaFoldDB" id="A0AB74PYM3"/>
<name>A0AB74PYM3_STAAU</name>
<gene>
    <name evidence="1" type="ORF">NCTC8317_00393</name>
</gene>
<dbReference type="EMBL" id="LR133917">
    <property type="protein sequence ID" value="VDY47385.1"/>
    <property type="molecule type" value="Genomic_DNA"/>
</dbReference>